<dbReference type="AlphaFoldDB" id="A0AA85GIG5"/>
<dbReference type="Proteomes" id="UP000050792">
    <property type="component" value="Unassembled WGS sequence"/>
</dbReference>
<sequence>MAKNQTLVMELENLLPSTETTLLFQNISIDDMDTLICDISTGKTRLLIPYDRKQDIFEKLHNISHLANKRACEKYEAALRALNEEQQQKSARYLEAAQNAKESAHAATQRAACASSEVAQLRIELERMTQAYKKEQTKCAATVNKLTEVMSGKNPDTLELMWLASFQQQEQEAGGRTVSPFSLGSNSARNKVANLKGLGQVMTHTMHIASI</sequence>
<feature type="coiled-coil region" evidence="1">
    <location>
        <begin position="68"/>
        <end position="138"/>
    </location>
</feature>
<dbReference type="WBParaSite" id="SRDH1_98470.1">
    <property type="protein sequence ID" value="SRDH1_98470.1"/>
    <property type="gene ID" value="SRDH1_98470"/>
</dbReference>
<evidence type="ECO:0000313" key="3">
    <source>
        <dbReference type="WBParaSite" id="SRDH1_98470.1"/>
    </source>
</evidence>
<organism evidence="2 3">
    <name type="scientific">Schistosoma rodhaini</name>
    <dbReference type="NCBI Taxonomy" id="6188"/>
    <lineage>
        <taxon>Eukaryota</taxon>
        <taxon>Metazoa</taxon>
        <taxon>Spiralia</taxon>
        <taxon>Lophotrochozoa</taxon>
        <taxon>Platyhelminthes</taxon>
        <taxon>Trematoda</taxon>
        <taxon>Digenea</taxon>
        <taxon>Strigeidida</taxon>
        <taxon>Schistosomatoidea</taxon>
        <taxon>Schistosomatidae</taxon>
        <taxon>Schistosoma</taxon>
    </lineage>
</organism>
<accession>A0AA85GIG5</accession>
<proteinExistence type="predicted"/>
<keyword evidence="2" id="KW-1185">Reference proteome</keyword>
<evidence type="ECO:0000256" key="1">
    <source>
        <dbReference type="SAM" id="Coils"/>
    </source>
</evidence>
<name>A0AA85GIG5_9TREM</name>
<evidence type="ECO:0000313" key="2">
    <source>
        <dbReference type="Proteomes" id="UP000050792"/>
    </source>
</evidence>
<protein>
    <submittedName>
        <fullName evidence="3">Uncharacterized protein</fullName>
    </submittedName>
</protein>
<reference evidence="2" key="1">
    <citation type="submission" date="2022-06" db="EMBL/GenBank/DDBJ databases">
        <authorList>
            <person name="Berger JAMES D."/>
            <person name="Berger JAMES D."/>
        </authorList>
    </citation>
    <scope>NUCLEOTIDE SEQUENCE [LARGE SCALE GENOMIC DNA]</scope>
</reference>
<reference evidence="3" key="2">
    <citation type="submission" date="2023-11" db="UniProtKB">
        <authorList>
            <consortium name="WormBaseParasite"/>
        </authorList>
    </citation>
    <scope>IDENTIFICATION</scope>
</reference>
<keyword evidence="1" id="KW-0175">Coiled coil</keyword>